<comment type="subcellular location">
    <subcellularLocation>
        <location evidence="1">Nucleus</location>
    </subcellularLocation>
</comment>
<proteinExistence type="predicted"/>
<dbReference type="Proteomes" id="UP000710849">
    <property type="component" value="Unassembled WGS sequence"/>
</dbReference>
<keyword evidence="2" id="KW-0539">Nucleus</keyword>
<dbReference type="AlphaFoldDB" id="A0A9P5M1M8"/>
<evidence type="ECO:0000256" key="1">
    <source>
        <dbReference type="ARBA" id="ARBA00004123"/>
    </source>
</evidence>
<dbReference type="PANTHER" id="PTHR37534">
    <property type="entry name" value="TRANSCRIPTIONAL ACTIVATOR PROTEIN UGA3"/>
    <property type="match status" value="1"/>
</dbReference>
<evidence type="ECO:0000313" key="4">
    <source>
        <dbReference type="Proteomes" id="UP000710849"/>
    </source>
</evidence>
<evidence type="ECO:0000313" key="3">
    <source>
        <dbReference type="EMBL" id="KAF7949414.1"/>
    </source>
</evidence>
<dbReference type="PANTHER" id="PTHR37534:SF48">
    <property type="entry name" value="FINGER DOMAIN PROTEIN, PUTATIVE-RELATED"/>
    <property type="match status" value="1"/>
</dbReference>
<dbReference type="RefSeq" id="XP_038735298.1">
    <property type="nucleotide sequence ID" value="XM_038873435.1"/>
</dbReference>
<keyword evidence="4" id="KW-1185">Reference proteome</keyword>
<evidence type="ECO:0008006" key="5">
    <source>
        <dbReference type="Google" id="ProtNLM"/>
    </source>
</evidence>
<reference evidence="3 4" key="1">
    <citation type="journal article" date="2020" name="Genome Biol. Evol.">
        <title>Comparative genomics of Sclerotiniaceae.</title>
        <authorList>
            <person name="Valero Jimenez C.A."/>
            <person name="Steentjes M."/>
            <person name="Scholten O.E."/>
            <person name="Van Kan J.A.L."/>
        </authorList>
    </citation>
    <scope>NUCLEOTIDE SEQUENCE [LARGE SCALE GENOMIC DNA]</scope>
    <source>
        <strain evidence="3 4">MUCL 94</strain>
    </source>
</reference>
<name>A0A9P5M1M8_9HELO</name>
<sequence>MQEVNEGRKRHCWECLHRCLVCDFTKPACKRCSASDIVCPGYSDVKPARLRWLEPGKVKFRPKRLKALKSSKASKDNDLEKTITKKATGSVSNYAMILPAEIFIEPGALIQAVEYYNTCIYQDMVPINQLGQNPHLFRISPALLQEAMTSPHYLQSSMKFYMYRGNVIRSLTEEFNMEDKCAADSVIAGALTLLLIDLRGGFLELARSKSLKPMLTTIWFVEVFGNTTCPVSSLAWTESHLDAVDFIIEQCSAAILPFHLCPLPLVVKIININHLRMRGWKHDPSESEDLSKEAYEILRRIHDFSPEQWAASKPLSTKEWVLIGTTYQIAMKLFCIHSLQSVSILLEIPSLRPLCTTYGQHLQELLTQALLFRHIKRFMIWPLILLGVEAIHGNAEMRAFVTTQLTELSYEVGTYGPLIANGVLESFWASGKTRWDDCFDKPYAFKTQIAVDNSQIITGQGETT</sequence>
<dbReference type="EMBL" id="RCSW01000005">
    <property type="protein sequence ID" value="KAF7949414.1"/>
    <property type="molecule type" value="Genomic_DNA"/>
</dbReference>
<dbReference type="GO" id="GO:0045944">
    <property type="term" value="P:positive regulation of transcription by RNA polymerase II"/>
    <property type="evidence" value="ECO:0007669"/>
    <property type="project" value="TreeGrafter"/>
</dbReference>
<dbReference type="Pfam" id="PF11951">
    <property type="entry name" value="Fungal_trans_2"/>
    <property type="match status" value="1"/>
</dbReference>
<protein>
    <recommendedName>
        <fullName evidence="5">Zn(2)-C6 fungal-type domain-containing protein</fullName>
    </recommendedName>
</protein>
<dbReference type="GO" id="GO:0005634">
    <property type="term" value="C:nucleus"/>
    <property type="evidence" value="ECO:0007669"/>
    <property type="project" value="UniProtKB-SubCell"/>
</dbReference>
<dbReference type="GeneID" id="62146512"/>
<organism evidence="3 4">
    <name type="scientific">Botrytis byssoidea</name>
    <dbReference type="NCBI Taxonomy" id="139641"/>
    <lineage>
        <taxon>Eukaryota</taxon>
        <taxon>Fungi</taxon>
        <taxon>Dikarya</taxon>
        <taxon>Ascomycota</taxon>
        <taxon>Pezizomycotina</taxon>
        <taxon>Leotiomycetes</taxon>
        <taxon>Helotiales</taxon>
        <taxon>Sclerotiniaceae</taxon>
        <taxon>Botrytis</taxon>
    </lineage>
</organism>
<accession>A0A9P5M1M8</accession>
<dbReference type="GO" id="GO:0003700">
    <property type="term" value="F:DNA-binding transcription factor activity"/>
    <property type="evidence" value="ECO:0007669"/>
    <property type="project" value="TreeGrafter"/>
</dbReference>
<comment type="caution">
    <text evidence="3">The sequence shown here is derived from an EMBL/GenBank/DDBJ whole genome shotgun (WGS) entry which is preliminary data.</text>
</comment>
<evidence type="ECO:0000256" key="2">
    <source>
        <dbReference type="ARBA" id="ARBA00023242"/>
    </source>
</evidence>
<gene>
    <name evidence="3" type="ORF">EAE97_002923</name>
</gene>
<dbReference type="InterPro" id="IPR021858">
    <property type="entry name" value="Fun_TF"/>
</dbReference>
<dbReference type="GO" id="GO:0000976">
    <property type="term" value="F:transcription cis-regulatory region binding"/>
    <property type="evidence" value="ECO:0007669"/>
    <property type="project" value="TreeGrafter"/>
</dbReference>